<evidence type="ECO:0000256" key="1">
    <source>
        <dbReference type="ARBA" id="ARBA00009013"/>
    </source>
</evidence>
<dbReference type="Pfam" id="PF01740">
    <property type="entry name" value="STAS"/>
    <property type="match status" value="1"/>
</dbReference>
<dbReference type="GO" id="GO:0043856">
    <property type="term" value="F:anti-sigma factor antagonist activity"/>
    <property type="evidence" value="ECO:0007669"/>
    <property type="project" value="InterPro"/>
</dbReference>
<keyword evidence="5" id="KW-1185">Reference proteome</keyword>
<dbReference type="InterPro" id="IPR003658">
    <property type="entry name" value="Anti-sigma_ant"/>
</dbReference>
<proteinExistence type="inferred from homology"/>
<dbReference type="PANTHER" id="PTHR33495:SF14">
    <property type="entry name" value="ANTI-SIGMA FACTOR ANTAGONIST"/>
    <property type="match status" value="1"/>
</dbReference>
<gene>
    <name evidence="4" type="ORF">BJ998_002141</name>
</gene>
<dbReference type="Gene3D" id="3.30.750.24">
    <property type="entry name" value="STAS domain"/>
    <property type="match status" value="1"/>
</dbReference>
<comment type="similarity">
    <text evidence="1 2">Belongs to the anti-sigma-factor antagonist family.</text>
</comment>
<reference evidence="4 5" key="1">
    <citation type="submission" date="2020-08" db="EMBL/GenBank/DDBJ databases">
        <title>Sequencing the genomes of 1000 actinobacteria strains.</title>
        <authorList>
            <person name="Klenk H.-P."/>
        </authorList>
    </citation>
    <scope>NUCLEOTIDE SEQUENCE [LARGE SCALE GENOMIC DNA]</scope>
    <source>
        <strain evidence="4 5">DSM 43851</strain>
    </source>
</reference>
<dbReference type="NCBIfam" id="TIGR00377">
    <property type="entry name" value="ant_ant_sig"/>
    <property type="match status" value="1"/>
</dbReference>
<evidence type="ECO:0000313" key="4">
    <source>
        <dbReference type="EMBL" id="MBB5890945.1"/>
    </source>
</evidence>
<sequence length="111" mass="11931">MELEKQMRGPVTVIALNGELDSTTAPKVQQGLDELVPVHGMVLLDLSRTTYMSSAGLRVLLLVYRLCQQMGTRVMVSGISDEVRAVMAATGFLAFFTVADSVDEGVEVLAA</sequence>
<name>A0A7W9NFQ9_9PSEU</name>
<dbReference type="AlphaFoldDB" id="A0A7W9NFQ9"/>
<dbReference type="EMBL" id="JACHIR010000001">
    <property type="protein sequence ID" value="MBB5890945.1"/>
    <property type="molecule type" value="Genomic_DNA"/>
</dbReference>
<evidence type="ECO:0000259" key="3">
    <source>
        <dbReference type="PROSITE" id="PS50801"/>
    </source>
</evidence>
<dbReference type="InterPro" id="IPR036513">
    <property type="entry name" value="STAS_dom_sf"/>
</dbReference>
<dbReference type="Proteomes" id="UP000585638">
    <property type="component" value="Unassembled WGS sequence"/>
</dbReference>
<protein>
    <recommendedName>
        <fullName evidence="2">Anti-sigma factor antagonist</fullName>
    </recommendedName>
</protein>
<dbReference type="PANTHER" id="PTHR33495">
    <property type="entry name" value="ANTI-SIGMA FACTOR ANTAGONIST TM_1081-RELATED-RELATED"/>
    <property type="match status" value="1"/>
</dbReference>
<organism evidence="4 5">
    <name type="scientific">Kutzneria kofuensis</name>
    <dbReference type="NCBI Taxonomy" id="103725"/>
    <lineage>
        <taxon>Bacteria</taxon>
        <taxon>Bacillati</taxon>
        <taxon>Actinomycetota</taxon>
        <taxon>Actinomycetes</taxon>
        <taxon>Pseudonocardiales</taxon>
        <taxon>Pseudonocardiaceae</taxon>
        <taxon>Kutzneria</taxon>
    </lineage>
</organism>
<dbReference type="CDD" id="cd07043">
    <property type="entry name" value="STAS_anti-anti-sigma_factors"/>
    <property type="match status" value="1"/>
</dbReference>
<feature type="domain" description="STAS" evidence="3">
    <location>
        <begin position="1"/>
        <end position="109"/>
    </location>
</feature>
<evidence type="ECO:0000256" key="2">
    <source>
        <dbReference type="RuleBase" id="RU003749"/>
    </source>
</evidence>
<accession>A0A7W9NFQ9</accession>
<dbReference type="SUPFAM" id="SSF52091">
    <property type="entry name" value="SpoIIaa-like"/>
    <property type="match status" value="1"/>
</dbReference>
<comment type="caution">
    <text evidence="4">The sequence shown here is derived from an EMBL/GenBank/DDBJ whole genome shotgun (WGS) entry which is preliminary data.</text>
</comment>
<dbReference type="RefSeq" id="WP_184860734.1">
    <property type="nucleotide sequence ID" value="NZ_BAAAWY010000038.1"/>
</dbReference>
<dbReference type="PROSITE" id="PS50801">
    <property type="entry name" value="STAS"/>
    <property type="match status" value="1"/>
</dbReference>
<dbReference type="InterPro" id="IPR002645">
    <property type="entry name" value="STAS_dom"/>
</dbReference>
<evidence type="ECO:0000313" key="5">
    <source>
        <dbReference type="Proteomes" id="UP000585638"/>
    </source>
</evidence>